<feature type="transmembrane region" description="Helical" evidence="1">
    <location>
        <begin position="32"/>
        <end position="53"/>
    </location>
</feature>
<dbReference type="KEGG" id="fla:SY85_23100"/>
<protein>
    <submittedName>
        <fullName evidence="2">Uncharacterized protein</fullName>
    </submittedName>
</protein>
<evidence type="ECO:0000313" key="2">
    <source>
        <dbReference type="EMBL" id="ANE52933.1"/>
    </source>
</evidence>
<dbReference type="EMBL" id="CP011390">
    <property type="protein sequence ID" value="ANE52933.1"/>
    <property type="molecule type" value="Genomic_DNA"/>
</dbReference>
<name>A0A172U1N0_9BACT</name>
<keyword evidence="3" id="KW-1185">Reference proteome</keyword>
<sequence length="98" mass="11109">MGCFAWSLQREACSFPLACIKPINSRWRRKNFLILLIVDGRILSHIAVAMGAVNLADVQRLDLFAFFKLKAMTLPATGRAIHFFVLIMAVAYKCKHLK</sequence>
<dbReference type="AlphaFoldDB" id="A0A172U1N0"/>
<evidence type="ECO:0000313" key="3">
    <source>
        <dbReference type="Proteomes" id="UP000077177"/>
    </source>
</evidence>
<evidence type="ECO:0000256" key="1">
    <source>
        <dbReference type="SAM" id="Phobius"/>
    </source>
</evidence>
<dbReference type="Proteomes" id="UP000077177">
    <property type="component" value="Chromosome"/>
</dbReference>
<reference evidence="3" key="1">
    <citation type="submission" date="2015-01" db="EMBL/GenBank/DDBJ databases">
        <title>Flavisolibacter sp./LCS9/ whole genome sequencing.</title>
        <authorList>
            <person name="Kim M.K."/>
            <person name="Srinivasan S."/>
            <person name="Lee J.-J."/>
        </authorList>
    </citation>
    <scope>NUCLEOTIDE SEQUENCE [LARGE SCALE GENOMIC DNA]</scope>
    <source>
        <strain evidence="3">LCS9</strain>
    </source>
</reference>
<keyword evidence="1" id="KW-0812">Transmembrane</keyword>
<accession>A0A172U1N0</accession>
<feature type="transmembrane region" description="Helical" evidence="1">
    <location>
        <begin position="73"/>
        <end position="92"/>
    </location>
</feature>
<organism evidence="2 3">
    <name type="scientific">Flavisolibacter tropicus</name>
    <dbReference type="NCBI Taxonomy" id="1492898"/>
    <lineage>
        <taxon>Bacteria</taxon>
        <taxon>Pseudomonadati</taxon>
        <taxon>Bacteroidota</taxon>
        <taxon>Chitinophagia</taxon>
        <taxon>Chitinophagales</taxon>
        <taxon>Chitinophagaceae</taxon>
        <taxon>Flavisolibacter</taxon>
    </lineage>
</organism>
<keyword evidence="1" id="KW-1133">Transmembrane helix</keyword>
<gene>
    <name evidence="2" type="ORF">SY85_23100</name>
</gene>
<reference evidence="2 3" key="2">
    <citation type="journal article" date="2016" name="Int. J. Syst. Evol. Microbiol.">
        <title>Flavisolibacter tropicus sp. nov., isolated from tropical soil.</title>
        <authorList>
            <person name="Lee J.J."/>
            <person name="Kang M.S."/>
            <person name="Kim G.S."/>
            <person name="Lee C.S."/>
            <person name="Lim S."/>
            <person name="Lee J."/>
            <person name="Roh S.H."/>
            <person name="Kang H."/>
            <person name="Ha J.M."/>
            <person name="Bae S."/>
            <person name="Jung H.Y."/>
            <person name="Kim M.K."/>
        </authorList>
    </citation>
    <scope>NUCLEOTIDE SEQUENCE [LARGE SCALE GENOMIC DNA]</scope>
    <source>
        <strain evidence="2 3">LCS9</strain>
    </source>
</reference>
<proteinExistence type="predicted"/>
<keyword evidence="1" id="KW-0472">Membrane</keyword>